<dbReference type="Proteomes" id="UP000501812">
    <property type="component" value="Chromosome"/>
</dbReference>
<dbReference type="KEGG" id="luo:HHL09_09475"/>
<dbReference type="EMBL" id="CP051774">
    <property type="protein sequence ID" value="QJE96003.1"/>
    <property type="molecule type" value="Genomic_DNA"/>
</dbReference>
<dbReference type="AlphaFoldDB" id="A0A858RIX1"/>
<proteinExistence type="predicted"/>
<evidence type="ECO:0000313" key="1">
    <source>
        <dbReference type="EMBL" id="QJE96003.1"/>
    </source>
</evidence>
<keyword evidence="2" id="KW-1185">Reference proteome</keyword>
<evidence type="ECO:0000313" key="2">
    <source>
        <dbReference type="Proteomes" id="UP000501812"/>
    </source>
</evidence>
<organism evidence="1 2">
    <name type="scientific">Luteolibacter luteus</name>
    <dbReference type="NCBI Taxonomy" id="2728835"/>
    <lineage>
        <taxon>Bacteria</taxon>
        <taxon>Pseudomonadati</taxon>
        <taxon>Verrucomicrobiota</taxon>
        <taxon>Verrucomicrobiia</taxon>
        <taxon>Verrucomicrobiales</taxon>
        <taxon>Verrucomicrobiaceae</taxon>
        <taxon>Luteolibacter</taxon>
    </lineage>
</organism>
<dbReference type="RefSeq" id="WP_169454316.1">
    <property type="nucleotide sequence ID" value="NZ_CP051774.1"/>
</dbReference>
<sequence length="71" mass="7979">MTSLQIPAPTEKSQIADCEVGDWIPSSRVQDWNKKLPTQEYASPEAGKPWLFIRGFGKGGGTMQTLWKRVE</sequence>
<gene>
    <name evidence="1" type="ORF">HHL09_09475</name>
</gene>
<name>A0A858RIX1_9BACT</name>
<reference evidence="1 2" key="1">
    <citation type="submission" date="2020-04" db="EMBL/GenBank/DDBJ databases">
        <title>Luteolibacter sp. G-1-1-1 isolated from soil.</title>
        <authorList>
            <person name="Dahal R.H."/>
        </authorList>
    </citation>
    <scope>NUCLEOTIDE SEQUENCE [LARGE SCALE GENOMIC DNA]</scope>
    <source>
        <strain evidence="1 2">G-1-1-1</strain>
    </source>
</reference>
<protein>
    <submittedName>
        <fullName evidence="1">Uncharacterized protein</fullName>
    </submittedName>
</protein>
<accession>A0A858RIX1</accession>